<comment type="subcellular location">
    <subcellularLocation>
        <location evidence="1">Nucleus</location>
    </subcellularLocation>
</comment>
<keyword evidence="7" id="KW-0539">Nucleus</keyword>
<feature type="region of interest" description="Disordered" evidence="8">
    <location>
        <begin position="20"/>
        <end position="46"/>
    </location>
</feature>
<name>A0A077Z303_TRITR</name>
<feature type="region of interest" description="Disordered" evidence="8">
    <location>
        <begin position="399"/>
        <end position="443"/>
    </location>
</feature>
<evidence type="ECO:0000256" key="2">
    <source>
        <dbReference type="ARBA" id="ARBA00022473"/>
    </source>
</evidence>
<dbReference type="InterPro" id="IPR009057">
    <property type="entry name" value="Homeodomain-like_sf"/>
</dbReference>
<proteinExistence type="predicted"/>
<dbReference type="GO" id="GO:0010001">
    <property type="term" value="P:glial cell differentiation"/>
    <property type="evidence" value="ECO:0007669"/>
    <property type="project" value="UniProtKB-ARBA"/>
</dbReference>
<feature type="region of interest" description="Disordered" evidence="8">
    <location>
        <begin position="248"/>
        <end position="357"/>
    </location>
</feature>
<feature type="compositionally biased region" description="Polar residues" evidence="8">
    <location>
        <begin position="20"/>
        <end position="29"/>
    </location>
</feature>
<feature type="compositionally biased region" description="Low complexity" evidence="8">
    <location>
        <begin position="248"/>
        <end position="261"/>
    </location>
</feature>
<dbReference type="STRING" id="36087.A0A077Z303"/>
<reference evidence="10" key="1">
    <citation type="submission" date="2014-01" db="EMBL/GenBank/DDBJ databases">
        <authorList>
            <person name="Aslett M."/>
        </authorList>
    </citation>
    <scope>NUCLEOTIDE SEQUENCE</scope>
</reference>
<dbReference type="Gene3D" id="1.10.10.500">
    <property type="entry name" value="Homeo-prospero domain"/>
    <property type="match status" value="1"/>
</dbReference>
<dbReference type="PANTHER" id="PTHR12198:SF0">
    <property type="entry name" value="HOMEOBOX PROTEIN PROSPERO"/>
    <property type="match status" value="1"/>
</dbReference>
<feature type="compositionally biased region" description="Basic and acidic residues" evidence="8">
    <location>
        <begin position="424"/>
        <end position="437"/>
    </location>
</feature>
<protein>
    <submittedName>
        <fullName evidence="10">Homeobox protein prospero</fullName>
    </submittedName>
</protein>
<feature type="compositionally biased region" description="Polar residues" evidence="8">
    <location>
        <begin position="310"/>
        <end position="321"/>
    </location>
</feature>
<keyword evidence="2" id="KW-0217">Developmental protein</keyword>
<dbReference type="PROSITE" id="PS51818">
    <property type="entry name" value="HOMEO_PROSPERO"/>
    <property type="match status" value="1"/>
</dbReference>
<dbReference type="GO" id="GO:0000981">
    <property type="term" value="F:DNA-binding transcription factor activity, RNA polymerase II-specific"/>
    <property type="evidence" value="ECO:0007669"/>
    <property type="project" value="TreeGrafter"/>
</dbReference>
<dbReference type="Pfam" id="PF05044">
    <property type="entry name" value="HPD"/>
    <property type="match status" value="1"/>
</dbReference>
<gene>
    <name evidence="10" type="ORF">TTRE_0000134301</name>
</gene>
<dbReference type="EMBL" id="HG805840">
    <property type="protein sequence ID" value="CDW53080.1"/>
    <property type="molecule type" value="Genomic_DNA"/>
</dbReference>
<evidence type="ECO:0000256" key="6">
    <source>
        <dbReference type="ARBA" id="ARBA00023163"/>
    </source>
</evidence>
<dbReference type="FunFam" id="1.10.10.500:FF:000002">
    <property type="entry name" value="Prospero homeobox 3"/>
    <property type="match status" value="1"/>
</dbReference>
<keyword evidence="11" id="KW-1185">Reference proteome</keyword>
<feature type="compositionally biased region" description="Polar residues" evidence="8">
    <location>
        <begin position="156"/>
        <end position="169"/>
    </location>
</feature>
<feature type="compositionally biased region" description="Low complexity" evidence="8">
    <location>
        <begin position="199"/>
        <end position="216"/>
    </location>
</feature>
<evidence type="ECO:0000259" key="9">
    <source>
        <dbReference type="PROSITE" id="PS51818"/>
    </source>
</evidence>
<dbReference type="AlphaFoldDB" id="A0A077Z303"/>
<keyword evidence="4 10" id="KW-0238">DNA-binding</keyword>
<dbReference type="PANTHER" id="PTHR12198">
    <property type="entry name" value="HOMEOBOX PROTEIN PROSPERO/PROX-1/CEH-26"/>
    <property type="match status" value="1"/>
</dbReference>
<dbReference type="InterPro" id="IPR039350">
    <property type="entry name" value="Prospero_homeodomain"/>
</dbReference>
<reference evidence="10" key="2">
    <citation type="submission" date="2014-03" db="EMBL/GenBank/DDBJ databases">
        <title>The whipworm genome and dual-species transcriptomics of an intimate host-pathogen interaction.</title>
        <authorList>
            <person name="Foth B.J."/>
            <person name="Tsai I.J."/>
            <person name="Reid A.J."/>
            <person name="Bancroft A.J."/>
            <person name="Nichol S."/>
            <person name="Tracey A."/>
            <person name="Holroyd N."/>
            <person name="Cotton J.A."/>
            <person name="Stanley E.J."/>
            <person name="Zarowiecki M."/>
            <person name="Liu J.Z."/>
            <person name="Huckvale T."/>
            <person name="Cooper P.J."/>
            <person name="Grencis R.K."/>
            <person name="Berriman M."/>
        </authorList>
    </citation>
    <scope>NUCLEOTIDE SEQUENCE [LARGE SCALE GENOMIC DNA]</scope>
</reference>
<evidence type="ECO:0000256" key="1">
    <source>
        <dbReference type="ARBA" id="ARBA00004123"/>
    </source>
</evidence>
<feature type="compositionally biased region" description="Acidic residues" evidence="8">
    <location>
        <begin position="324"/>
        <end position="357"/>
    </location>
</feature>
<feature type="region of interest" description="Disordered" evidence="8">
    <location>
        <begin position="199"/>
        <end position="236"/>
    </location>
</feature>
<evidence type="ECO:0000256" key="4">
    <source>
        <dbReference type="ARBA" id="ARBA00023125"/>
    </source>
</evidence>
<dbReference type="GO" id="GO:0048468">
    <property type="term" value="P:cell development"/>
    <property type="evidence" value="ECO:0007669"/>
    <property type="project" value="UniProtKB-ARBA"/>
</dbReference>
<keyword evidence="5 10" id="KW-0371">Homeobox</keyword>
<dbReference type="SUPFAM" id="SSF46689">
    <property type="entry name" value="Homeodomain-like"/>
    <property type="match status" value="1"/>
</dbReference>
<organism evidence="10 11">
    <name type="scientific">Trichuris trichiura</name>
    <name type="common">Whipworm</name>
    <name type="synonym">Trichocephalus trichiurus</name>
    <dbReference type="NCBI Taxonomy" id="36087"/>
    <lineage>
        <taxon>Eukaryota</taxon>
        <taxon>Metazoa</taxon>
        <taxon>Ecdysozoa</taxon>
        <taxon>Nematoda</taxon>
        <taxon>Enoplea</taxon>
        <taxon>Dorylaimia</taxon>
        <taxon>Trichinellida</taxon>
        <taxon>Trichuridae</taxon>
        <taxon>Trichuris</taxon>
    </lineage>
</organism>
<keyword evidence="3" id="KW-0805">Transcription regulation</keyword>
<accession>A0A077Z303</accession>
<feature type="region of interest" description="Disordered" evidence="8">
    <location>
        <begin position="154"/>
        <end position="174"/>
    </location>
</feature>
<keyword evidence="6" id="KW-0804">Transcription</keyword>
<dbReference type="GO" id="GO:0000978">
    <property type="term" value="F:RNA polymerase II cis-regulatory region sequence-specific DNA binding"/>
    <property type="evidence" value="ECO:0007669"/>
    <property type="project" value="TreeGrafter"/>
</dbReference>
<evidence type="ECO:0000313" key="10">
    <source>
        <dbReference type="EMBL" id="CDW53080.1"/>
    </source>
</evidence>
<dbReference type="InterPro" id="IPR023082">
    <property type="entry name" value="Homeo_prospero_dom"/>
</dbReference>
<dbReference type="OrthoDB" id="10038576at2759"/>
<feature type="compositionally biased region" description="Basic and acidic residues" evidence="8">
    <location>
        <begin position="220"/>
        <end position="230"/>
    </location>
</feature>
<dbReference type="GO" id="GO:0005634">
    <property type="term" value="C:nucleus"/>
    <property type="evidence" value="ECO:0007669"/>
    <property type="project" value="UniProtKB-SubCell"/>
</dbReference>
<sequence>MSVSFGSTVNSQQHLYSVNCSPSDPSNAQLSSLTSSAATFHRSSPQAPVRMLSTLSIDPNAADRTKTKLKRCRQRVDAGEPRNTYSSIFCYSVSDGKPAAPYCMDALNLEPTLKKEALPFATSSDGLTSQSLAAATAAANAGMSPVSLKGIVKTKTLPQSNNDDNSQQGLKKGDTETDCLTEERNGFLLTQDGCSSFGVASSATSSTGDASDDAFSPRGSRAEPTNELHQQRQKKARVENIISYIHSSSPCVMPSSSGCSPDRMQTSPVLSDASGQQMATEGAASEVTRSRRKRYQPKQLEVSEEEVNDNLEQLANLSNVSDGGDNDNMEMEDDEDGDENDDDDEEDDEEDDGDEAEVLQATSCIPNGDEQQLKQMQKDLFLLQRRYIETLQEHQKRTALMLRPAETPPAKADAPKSSNADSQQPERRDETSSDRNKPAVTLPPDILLSGKELLAATEALKADIIASFTNCVEKSLQKYYQALRVAAAEAAYRALPAKQCQTSVGKPLSFVGMNPLASDPRANCPGMILGDSMPPMRSFYCSPFGYTTALAAAGASAPFGMGSQLGIYFSRGAANSAAIGGEQAAPPGTIFPGQAPQGCFSFHPAAVGLTDLGSLKSAGAAASLGDQSPFASSSLMPRKRRNKVTDTRVNRVNSIRPDETHPMGYLPSMVAPGCACGIDDTDLEPISPDNCGGVDADGSAIGYDSAQSQNTTLTPMHLRKAKLMFFYTRYPSSVLLKAYFPDIRFNKNNTAQLVKWFSNFREFYYIQMEKYARQAIAEGVRSSDDLRVTTDSELYKVLNLHYNRNNHVMAPVSFRRVVEATLHEFFNAIHSGRDMEPSWKKSIYKVIARMDDPIPEYFKTPNFLETLE</sequence>
<dbReference type="InterPro" id="IPR037131">
    <property type="entry name" value="Homeo_prospero_dom_sf"/>
</dbReference>
<evidence type="ECO:0000313" key="11">
    <source>
        <dbReference type="Proteomes" id="UP000030665"/>
    </source>
</evidence>
<feature type="domain" description="Prospero" evidence="9">
    <location>
        <begin position="710"/>
        <end position="868"/>
    </location>
</feature>
<evidence type="ECO:0000256" key="3">
    <source>
        <dbReference type="ARBA" id="ARBA00023015"/>
    </source>
</evidence>
<dbReference type="Proteomes" id="UP000030665">
    <property type="component" value="Unassembled WGS sequence"/>
</dbReference>
<evidence type="ECO:0000256" key="5">
    <source>
        <dbReference type="ARBA" id="ARBA00023155"/>
    </source>
</evidence>
<evidence type="ECO:0000256" key="8">
    <source>
        <dbReference type="SAM" id="MobiDB-lite"/>
    </source>
</evidence>
<evidence type="ECO:0000256" key="7">
    <source>
        <dbReference type="ARBA" id="ARBA00023242"/>
    </source>
</evidence>
<feature type="compositionally biased region" description="Low complexity" evidence="8">
    <location>
        <begin position="30"/>
        <end position="39"/>
    </location>
</feature>
<feature type="compositionally biased region" description="Polar residues" evidence="8">
    <location>
        <begin position="263"/>
        <end position="279"/>
    </location>
</feature>